<dbReference type="AlphaFoldDB" id="A0A165GD82"/>
<accession>A0A165GD82</accession>
<protein>
    <submittedName>
        <fullName evidence="2">Uncharacterized protein</fullName>
    </submittedName>
</protein>
<evidence type="ECO:0000313" key="3">
    <source>
        <dbReference type="Proteomes" id="UP000076842"/>
    </source>
</evidence>
<evidence type="ECO:0000313" key="2">
    <source>
        <dbReference type="EMBL" id="KZT57920.1"/>
    </source>
</evidence>
<dbReference type="InParanoid" id="A0A165GD82"/>
<keyword evidence="3" id="KW-1185">Reference proteome</keyword>
<reference evidence="2 3" key="1">
    <citation type="journal article" date="2016" name="Mol. Biol. Evol.">
        <title>Comparative Genomics of Early-Diverging Mushroom-Forming Fungi Provides Insights into the Origins of Lignocellulose Decay Capabilities.</title>
        <authorList>
            <person name="Nagy L.G."/>
            <person name="Riley R."/>
            <person name="Tritt A."/>
            <person name="Adam C."/>
            <person name="Daum C."/>
            <person name="Floudas D."/>
            <person name="Sun H."/>
            <person name="Yadav J.S."/>
            <person name="Pangilinan J."/>
            <person name="Larsson K.H."/>
            <person name="Matsuura K."/>
            <person name="Barry K."/>
            <person name="Labutti K."/>
            <person name="Kuo R."/>
            <person name="Ohm R.A."/>
            <person name="Bhattacharya S.S."/>
            <person name="Shirouzu T."/>
            <person name="Yoshinaga Y."/>
            <person name="Martin F.M."/>
            <person name="Grigoriev I.V."/>
            <person name="Hibbett D.S."/>
        </authorList>
    </citation>
    <scope>NUCLEOTIDE SEQUENCE [LARGE SCALE GENOMIC DNA]</scope>
    <source>
        <strain evidence="2 3">HHB12733</strain>
    </source>
</reference>
<dbReference type="Proteomes" id="UP000076842">
    <property type="component" value="Unassembled WGS sequence"/>
</dbReference>
<sequence length="85" mass="9597">MYPRNQAGSKQVVASPPLGNCPTRSPQRIRVLLTVCDRSFGREDRIGGDMNPSYKRTEHAYTNFCCSTSRQSLHWVSHSFPQGLL</sequence>
<organism evidence="2 3">
    <name type="scientific">Calocera cornea HHB12733</name>
    <dbReference type="NCBI Taxonomy" id="1353952"/>
    <lineage>
        <taxon>Eukaryota</taxon>
        <taxon>Fungi</taxon>
        <taxon>Dikarya</taxon>
        <taxon>Basidiomycota</taxon>
        <taxon>Agaricomycotina</taxon>
        <taxon>Dacrymycetes</taxon>
        <taxon>Dacrymycetales</taxon>
        <taxon>Dacrymycetaceae</taxon>
        <taxon>Calocera</taxon>
    </lineage>
</organism>
<evidence type="ECO:0000256" key="1">
    <source>
        <dbReference type="SAM" id="MobiDB-lite"/>
    </source>
</evidence>
<feature type="region of interest" description="Disordered" evidence="1">
    <location>
        <begin position="1"/>
        <end position="21"/>
    </location>
</feature>
<gene>
    <name evidence="2" type="ORF">CALCODRAFT_495578</name>
</gene>
<proteinExistence type="predicted"/>
<dbReference type="EMBL" id="KV423957">
    <property type="protein sequence ID" value="KZT57920.1"/>
    <property type="molecule type" value="Genomic_DNA"/>
</dbReference>
<name>A0A165GD82_9BASI</name>